<protein>
    <submittedName>
        <fullName evidence="1">Uncharacterized protein</fullName>
    </submittedName>
</protein>
<dbReference type="RefSeq" id="WP_216952519.1">
    <property type="nucleotide sequence ID" value="NZ_JAHPYS010000042.1"/>
</dbReference>
<evidence type="ECO:0000313" key="2">
    <source>
        <dbReference type="Proteomes" id="UP000736888"/>
    </source>
</evidence>
<name>A0AAW4MF72_PHOVU</name>
<organism evidence="1 2">
    <name type="scientific">Phocaeicola vulgatus</name>
    <name type="common">Bacteroides vulgatus</name>
    <dbReference type="NCBI Taxonomy" id="821"/>
    <lineage>
        <taxon>Bacteria</taxon>
        <taxon>Pseudomonadati</taxon>
        <taxon>Bacteroidota</taxon>
        <taxon>Bacteroidia</taxon>
        <taxon>Bacteroidales</taxon>
        <taxon>Bacteroidaceae</taxon>
        <taxon>Phocaeicola</taxon>
    </lineage>
</organism>
<accession>A0AAW4MF72</accession>
<dbReference type="AlphaFoldDB" id="A0AAW4MF72"/>
<comment type="caution">
    <text evidence="1">The sequence shown here is derived from an EMBL/GenBank/DDBJ whole genome shotgun (WGS) entry which is preliminary data.</text>
</comment>
<dbReference type="Proteomes" id="UP000736888">
    <property type="component" value="Unassembled WGS sequence"/>
</dbReference>
<evidence type="ECO:0000313" key="1">
    <source>
        <dbReference type="EMBL" id="MBU9140419.1"/>
    </source>
</evidence>
<gene>
    <name evidence="1" type="ORF">KTG10_17075</name>
</gene>
<dbReference type="EMBL" id="JAHPYS010000042">
    <property type="protein sequence ID" value="MBU9140419.1"/>
    <property type="molecule type" value="Genomic_DNA"/>
</dbReference>
<sequence>MHIEKEVGVEMNIEYGSSKEVKCYRDFVLNPDNRNASRAFSKTFGANLMEPAKKLHDRLRRYVSAGAYNAMFGQTDNRIEIKQGCAKKDPLILKVRVGRGPRKFFNHITDEEKNLLLTQDWQGDFNSIMTIYVIAVNNHDYNNI</sequence>
<proteinExistence type="predicted"/>
<reference evidence="1" key="1">
    <citation type="submission" date="2021-06" db="EMBL/GenBank/DDBJ databases">
        <title>Collection of gut derived symbiotic bacterial strains cultured from healthy donors.</title>
        <authorList>
            <person name="Lin H."/>
            <person name="Littmann E."/>
            <person name="Pamer E.G."/>
        </authorList>
    </citation>
    <scope>NUCLEOTIDE SEQUENCE</scope>
    <source>
        <strain evidence="1">MSK.6.33</strain>
    </source>
</reference>